<accession>A0ABT5Z2Z3</accession>
<gene>
    <name evidence="9" type="ORF">P2L57_21465</name>
</gene>
<reference evidence="9 10" key="1">
    <citation type="submission" date="2023-03" db="EMBL/GenBank/DDBJ databases">
        <title>Draft genome sequence of type strain Streptomyces ferralitis JCM 14344.</title>
        <authorList>
            <person name="Klaysubun C."/>
            <person name="Duangmal K."/>
        </authorList>
    </citation>
    <scope>NUCLEOTIDE SEQUENCE [LARGE SCALE GENOMIC DNA]</scope>
    <source>
        <strain evidence="9 10">JCM 14344</strain>
    </source>
</reference>
<evidence type="ECO:0000256" key="8">
    <source>
        <dbReference type="SAM" id="Phobius"/>
    </source>
</evidence>
<feature type="transmembrane region" description="Helical" evidence="8">
    <location>
        <begin position="21"/>
        <end position="43"/>
    </location>
</feature>
<name>A0ABT5Z2Z3_9ACTN</name>
<evidence type="ECO:0000256" key="2">
    <source>
        <dbReference type="ARBA" id="ARBA00022475"/>
    </source>
</evidence>
<feature type="transmembrane region" description="Helical" evidence="8">
    <location>
        <begin position="197"/>
        <end position="216"/>
    </location>
</feature>
<feature type="transmembrane region" description="Helical" evidence="8">
    <location>
        <begin position="390"/>
        <end position="418"/>
    </location>
</feature>
<comment type="similarity">
    <text evidence="7">Belongs to the glycosyltransferase 87 family.</text>
</comment>
<dbReference type="EMBL" id="JARHTQ010000014">
    <property type="protein sequence ID" value="MDF2258191.1"/>
    <property type="molecule type" value="Genomic_DNA"/>
</dbReference>
<keyword evidence="2" id="KW-1003">Cell membrane</keyword>
<keyword evidence="5 8" id="KW-1133">Transmembrane helix</keyword>
<comment type="subcellular location">
    <subcellularLocation>
        <location evidence="1">Cell membrane</location>
        <topology evidence="1">Multi-pass membrane protein</topology>
    </subcellularLocation>
</comment>
<comment type="caution">
    <text evidence="9">The sequence shown here is derived from an EMBL/GenBank/DDBJ whole genome shotgun (WGS) entry which is preliminary data.</text>
</comment>
<feature type="transmembrane region" description="Helical" evidence="8">
    <location>
        <begin position="80"/>
        <end position="99"/>
    </location>
</feature>
<feature type="transmembrane region" description="Helical" evidence="8">
    <location>
        <begin position="266"/>
        <end position="291"/>
    </location>
</feature>
<dbReference type="Pfam" id="PF09594">
    <property type="entry name" value="GT87"/>
    <property type="match status" value="1"/>
</dbReference>
<sequence>MRTTRPGRSLWAASAANVAVVGVRTVITAALLAALTAVTAATLRVGGDLGAPGHLLIWYGVGWALFAAAAWTVRKVPPRAAAALVLIGGVALSAAALSAPPRTSDDMYRYAWDGRVQAAGISPYAYPPAAPQLARLRDPWLFPSGTGCQGWDLHQAPTGVCTHINRPTVHTIYPPVAEGWYLGVHAVSPAGSRHKPFQIAGAVLAVATTGALLLVLRRRGDPWQAALWAWCPAVPIGAVNDAHVDTLGVLFTVLAFGVGPGVRRGALVGAGIAVKLLPGLVLPGALSGLLAPGRRLRDRLAEAARVLVPAVLVVALAYLPYVLVSGTGVIGYLPGYLHEEGYDAGSVGRFAVLRLVLPDAWAGPVAIAAIALAALYVLRRGDPQRPWRGALLVTGTALLVTSPGYYWYALLVVALVALDGRWEWLAVPAAGMVLYIETAQGLRGIPVQAWPFGLAAVIVATGAAVRLRAGRRGDA</sequence>
<evidence type="ECO:0000313" key="9">
    <source>
        <dbReference type="EMBL" id="MDF2258191.1"/>
    </source>
</evidence>
<evidence type="ECO:0000256" key="3">
    <source>
        <dbReference type="ARBA" id="ARBA00022679"/>
    </source>
</evidence>
<dbReference type="InterPro" id="IPR018584">
    <property type="entry name" value="GT87"/>
</dbReference>
<feature type="transmembrane region" description="Helical" evidence="8">
    <location>
        <begin position="360"/>
        <end position="378"/>
    </location>
</feature>
<keyword evidence="10" id="KW-1185">Reference proteome</keyword>
<keyword evidence="4 8" id="KW-0812">Transmembrane</keyword>
<evidence type="ECO:0000256" key="5">
    <source>
        <dbReference type="ARBA" id="ARBA00022989"/>
    </source>
</evidence>
<feature type="transmembrane region" description="Helical" evidence="8">
    <location>
        <begin position="449"/>
        <end position="467"/>
    </location>
</feature>
<evidence type="ECO:0000256" key="7">
    <source>
        <dbReference type="ARBA" id="ARBA00024033"/>
    </source>
</evidence>
<evidence type="ECO:0000313" key="10">
    <source>
        <dbReference type="Proteomes" id="UP001220022"/>
    </source>
</evidence>
<dbReference type="Proteomes" id="UP001220022">
    <property type="component" value="Unassembled WGS sequence"/>
</dbReference>
<evidence type="ECO:0000256" key="4">
    <source>
        <dbReference type="ARBA" id="ARBA00022692"/>
    </source>
</evidence>
<protein>
    <submittedName>
        <fullName evidence="9">Glycosyltransferase 87 family protein</fullName>
    </submittedName>
</protein>
<keyword evidence="3" id="KW-0808">Transferase</keyword>
<feature type="transmembrane region" description="Helical" evidence="8">
    <location>
        <begin position="228"/>
        <end position="254"/>
    </location>
</feature>
<evidence type="ECO:0000256" key="1">
    <source>
        <dbReference type="ARBA" id="ARBA00004651"/>
    </source>
</evidence>
<feature type="transmembrane region" description="Helical" evidence="8">
    <location>
        <begin position="55"/>
        <end position="73"/>
    </location>
</feature>
<organism evidence="9 10">
    <name type="scientific">Streptantibioticus ferralitis</name>
    <dbReference type="NCBI Taxonomy" id="236510"/>
    <lineage>
        <taxon>Bacteria</taxon>
        <taxon>Bacillati</taxon>
        <taxon>Actinomycetota</taxon>
        <taxon>Actinomycetes</taxon>
        <taxon>Kitasatosporales</taxon>
        <taxon>Streptomycetaceae</taxon>
        <taxon>Streptantibioticus</taxon>
    </lineage>
</organism>
<keyword evidence="6 8" id="KW-0472">Membrane</keyword>
<feature type="transmembrane region" description="Helical" evidence="8">
    <location>
        <begin position="303"/>
        <end position="324"/>
    </location>
</feature>
<proteinExistence type="inferred from homology"/>
<evidence type="ECO:0000256" key="6">
    <source>
        <dbReference type="ARBA" id="ARBA00023136"/>
    </source>
</evidence>